<dbReference type="Proteomes" id="UP000198615">
    <property type="component" value="Unassembled WGS sequence"/>
</dbReference>
<comment type="catalytic activity">
    <reaction evidence="9 10">
        <text>Release of signal peptides from bacterial membrane prolipoproteins. Hydrolyzes -Xaa-Yaa-Zaa-|-(S,diacylglyceryl)Cys-, in which Xaa is hydrophobic (preferably Leu), and Yaa (Ala or Ser) and Zaa (Gly or Ala) have small, neutral side chains.</text>
        <dbReference type="EC" id="3.4.23.36"/>
    </reaction>
</comment>
<keyword evidence="5 9" id="KW-0064">Aspartyl protease</keyword>
<dbReference type="UniPathway" id="UPA00665"/>
<feature type="transmembrane region" description="Helical" evidence="9">
    <location>
        <begin position="90"/>
        <end position="108"/>
    </location>
</feature>
<dbReference type="GO" id="GO:0004190">
    <property type="term" value="F:aspartic-type endopeptidase activity"/>
    <property type="evidence" value="ECO:0007669"/>
    <property type="project" value="UniProtKB-UniRule"/>
</dbReference>
<keyword evidence="13" id="KW-1185">Reference proteome</keyword>
<dbReference type="PANTHER" id="PTHR33695:SF1">
    <property type="entry name" value="LIPOPROTEIN SIGNAL PEPTIDASE"/>
    <property type="match status" value="1"/>
</dbReference>
<reference evidence="12 13" key="1">
    <citation type="submission" date="2016-10" db="EMBL/GenBank/DDBJ databases">
        <authorList>
            <person name="Varghese N."/>
            <person name="Submissions S."/>
        </authorList>
    </citation>
    <scope>NUCLEOTIDE SEQUENCE [LARGE SCALE GENOMIC DNA]</scope>
    <source>
        <strain evidence="12 13">DSM 18839</strain>
    </source>
</reference>
<evidence type="ECO:0000256" key="10">
    <source>
        <dbReference type="RuleBase" id="RU000594"/>
    </source>
</evidence>
<evidence type="ECO:0000256" key="1">
    <source>
        <dbReference type="ARBA" id="ARBA00006139"/>
    </source>
</evidence>
<evidence type="ECO:0000256" key="6">
    <source>
        <dbReference type="ARBA" id="ARBA00022801"/>
    </source>
</evidence>
<evidence type="ECO:0000313" key="13">
    <source>
        <dbReference type="Proteomes" id="UP000198615"/>
    </source>
</evidence>
<proteinExistence type="inferred from homology"/>
<dbReference type="PROSITE" id="PS00855">
    <property type="entry name" value="SPASE_II"/>
    <property type="match status" value="1"/>
</dbReference>
<feature type="transmembrane region" description="Helical" evidence="9">
    <location>
        <begin position="128"/>
        <end position="148"/>
    </location>
</feature>
<feature type="active site" evidence="9">
    <location>
        <position position="136"/>
    </location>
</feature>
<comment type="caution">
    <text evidence="12">The sequence shown here is derived from an EMBL/GenBank/DDBJ whole genome shotgun (WGS) entry which is preliminary data.</text>
</comment>
<dbReference type="Pfam" id="PF01252">
    <property type="entry name" value="Peptidase_A8"/>
    <property type="match status" value="1"/>
</dbReference>
<evidence type="ECO:0000256" key="3">
    <source>
        <dbReference type="ARBA" id="ARBA00022670"/>
    </source>
</evidence>
<comment type="subcellular location">
    <subcellularLocation>
        <location evidence="9">Cell membrane</location>
        <topology evidence="9">Multi-pass membrane protein</topology>
    </subcellularLocation>
</comment>
<dbReference type="NCBIfam" id="TIGR00077">
    <property type="entry name" value="lspA"/>
    <property type="match status" value="1"/>
</dbReference>
<gene>
    <name evidence="9" type="primary">lspA</name>
    <name evidence="12" type="ORF">SAMN05660686_02255</name>
</gene>
<comment type="function">
    <text evidence="9 10">This protein specifically catalyzes the removal of signal peptides from prolipoproteins.</text>
</comment>
<dbReference type="AlphaFoldDB" id="A0A8G2EV92"/>
<dbReference type="HAMAP" id="MF_00161">
    <property type="entry name" value="LspA"/>
    <property type="match status" value="1"/>
</dbReference>
<protein>
    <recommendedName>
        <fullName evidence="9">Lipoprotein signal peptidase</fullName>
        <ecNumber evidence="9">3.4.23.36</ecNumber>
    </recommendedName>
    <alternativeName>
        <fullName evidence="9">Prolipoprotein signal peptidase</fullName>
    </alternativeName>
    <alternativeName>
        <fullName evidence="9">Signal peptidase II</fullName>
        <shortName evidence="9">SPase II</shortName>
    </alternativeName>
</protein>
<evidence type="ECO:0000313" key="12">
    <source>
        <dbReference type="EMBL" id="SDF76379.1"/>
    </source>
</evidence>
<keyword evidence="3 9" id="KW-0645">Protease</keyword>
<dbReference type="GO" id="GO:0006508">
    <property type="term" value="P:proteolysis"/>
    <property type="evidence" value="ECO:0007669"/>
    <property type="project" value="UniProtKB-KW"/>
</dbReference>
<evidence type="ECO:0000256" key="11">
    <source>
        <dbReference type="RuleBase" id="RU004181"/>
    </source>
</evidence>
<dbReference type="InterPro" id="IPR001872">
    <property type="entry name" value="Peptidase_A8"/>
</dbReference>
<comment type="caution">
    <text evidence="9">Lacks conserved residue(s) required for the propagation of feature annotation.</text>
</comment>
<accession>A0A8G2EV92</accession>
<evidence type="ECO:0000256" key="7">
    <source>
        <dbReference type="ARBA" id="ARBA00022989"/>
    </source>
</evidence>
<keyword evidence="6 9" id="KW-0378">Hydrolase</keyword>
<dbReference type="PANTHER" id="PTHR33695">
    <property type="entry name" value="LIPOPROTEIN SIGNAL PEPTIDASE"/>
    <property type="match status" value="1"/>
</dbReference>
<comment type="similarity">
    <text evidence="1 9 11">Belongs to the peptidase A8 family.</text>
</comment>
<dbReference type="EMBL" id="FNBW01000006">
    <property type="protein sequence ID" value="SDF76379.1"/>
    <property type="molecule type" value="Genomic_DNA"/>
</dbReference>
<dbReference type="RefSeq" id="WP_175474190.1">
    <property type="nucleotide sequence ID" value="NZ_FNBW01000006.1"/>
</dbReference>
<evidence type="ECO:0000256" key="4">
    <source>
        <dbReference type="ARBA" id="ARBA00022692"/>
    </source>
</evidence>
<dbReference type="GO" id="GO:0005886">
    <property type="term" value="C:plasma membrane"/>
    <property type="evidence" value="ECO:0007669"/>
    <property type="project" value="UniProtKB-SubCell"/>
</dbReference>
<evidence type="ECO:0000256" key="9">
    <source>
        <dbReference type="HAMAP-Rule" id="MF_00161"/>
    </source>
</evidence>
<keyword evidence="8 9" id="KW-0472">Membrane</keyword>
<feature type="transmembrane region" description="Helical" evidence="9">
    <location>
        <begin position="64"/>
        <end position="83"/>
    </location>
</feature>
<keyword evidence="2 9" id="KW-1003">Cell membrane</keyword>
<evidence type="ECO:0000256" key="8">
    <source>
        <dbReference type="ARBA" id="ARBA00023136"/>
    </source>
</evidence>
<keyword evidence="7 9" id="KW-1133">Transmembrane helix</keyword>
<dbReference type="EC" id="3.4.23.36" evidence="9"/>
<sequence length="168" mass="17987">MRSALTRGLGLGVLVVIADQATKLWALSALFDPPRRVPILPFLDFVPVWNRGVSFGLLANDSPWGPWLLSGFALLVCLFMGAWLMRATSWPLIFGLGAVIGGAVGNVIDRVLYGAVVDFIDVHYGGWHWPAFNIADSAITLGVGLLLLDAFGIGTRKGETEGGHENDG</sequence>
<keyword evidence="4 9" id="KW-0812">Transmembrane</keyword>
<dbReference type="PRINTS" id="PR00781">
    <property type="entry name" value="LIPOSIGPTASE"/>
</dbReference>
<name>A0A8G2EV92_9PROT</name>
<feature type="active site" evidence="9">
    <location>
        <position position="118"/>
    </location>
</feature>
<evidence type="ECO:0000256" key="2">
    <source>
        <dbReference type="ARBA" id="ARBA00022475"/>
    </source>
</evidence>
<evidence type="ECO:0000256" key="5">
    <source>
        <dbReference type="ARBA" id="ARBA00022750"/>
    </source>
</evidence>
<comment type="pathway">
    <text evidence="9">Protein modification; lipoprotein biosynthesis (signal peptide cleavage).</text>
</comment>
<organism evidence="12 13">
    <name type="scientific">Thalassobaculum litoreum DSM 18839</name>
    <dbReference type="NCBI Taxonomy" id="1123362"/>
    <lineage>
        <taxon>Bacteria</taxon>
        <taxon>Pseudomonadati</taxon>
        <taxon>Pseudomonadota</taxon>
        <taxon>Alphaproteobacteria</taxon>
        <taxon>Rhodospirillales</taxon>
        <taxon>Thalassobaculaceae</taxon>
        <taxon>Thalassobaculum</taxon>
    </lineage>
</organism>